<evidence type="ECO:0000256" key="1">
    <source>
        <dbReference type="ARBA" id="ARBA00022603"/>
    </source>
</evidence>
<protein>
    <recommendedName>
        <fullName evidence="5">EEF1A lysine methyltransferase 3</fullName>
    </recommendedName>
</protein>
<keyword evidence="1" id="KW-0489">Methyltransferase</keyword>
<dbReference type="GO" id="GO:0008168">
    <property type="term" value="F:methyltransferase activity"/>
    <property type="evidence" value="ECO:0007669"/>
    <property type="project" value="UniProtKB-KW"/>
</dbReference>
<dbReference type="PANTHER" id="PTHR14614">
    <property type="entry name" value="HEPATOCELLULAR CARCINOMA-ASSOCIATED ANTIGEN"/>
    <property type="match status" value="1"/>
</dbReference>
<reference evidence="3" key="1">
    <citation type="thesis" date="2021" institute="BYU ScholarsArchive" country="Provo, UT, USA">
        <title>Applications of and Algorithms for Genome Assembly and Genomic Analyses with an Emphasis on Marine Teleosts.</title>
        <authorList>
            <person name="Pickett B.D."/>
        </authorList>
    </citation>
    <scope>NUCLEOTIDE SEQUENCE</scope>
    <source>
        <strain evidence="3">HI-2016</strain>
    </source>
</reference>
<dbReference type="Pfam" id="PF10294">
    <property type="entry name" value="Methyltransf_16"/>
    <property type="match status" value="1"/>
</dbReference>
<evidence type="ECO:0000313" key="4">
    <source>
        <dbReference type="Proteomes" id="UP000824540"/>
    </source>
</evidence>
<sequence>MSCDGEQEMYPFDMDEELFADTFSEESIYRFGSEELKISQVYGANLGVAAPVWDAALWLCRYFERPSFDLKGKRVIELGAGTGIVGILAARLGAEVTLTDLPHAVPQLQKNVSANKPPNGWPSVTPTVLPLTWGLDQGQFPSDWDLVVGADIVYLTETYPLLMDTLTHLCQEGATVYLSSKMRREHGTSDFHDNILPQRFDCQLMRRDHTQNINLYRATLRKTEQTQ</sequence>
<dbReference type="Proteomes" id="UP000824540">
    <property type="component" value="Unassembled WGS sequence"/>
</dbReference>
<accession>A0A8T2PQ16</accession>
<name>A0A8T2PQ16_9TELE</name>
<dbReference type="PANTHER" id="PTHR14614:SF5">
    <property type="entry name" value="EEF1A LYSINE METHYLTRANSFERASE 3"/>
    <property type="match status" value="1"/>
</dbReference>
<keyword evidence="4" id="KW-1185">Reference proteome</keyword>
<organism evidence="3 4">
    <name type="scientific">Albula glossodonta</name>
    <name type="common">roundjaw bonefish</name>
    <dbReference type="NCBI Taxonomy" id="121402"/>
    <lineage>
        <taxon>Eukaryota</taxon>
        <taxon>Metazoa</taxon>
        <taxon>Chordata</taxon>
        <taxon>Craniata</taxon>
        <taxon>Vertebrata</taxon>
        <taxon>Euteleostomi</taxon>
        <taxon>Actinopterygii</taxon>
        <taxon>Neopterygii</taxon>
        <taxon>Teleostei</taxon>
        <taxon>Albuliformes</taxon>
        <taxon>Albulidae</taxon>
        <taxon>Albula</taxon>
    </lineage>
</organism>
<evidence type="ECO:0000256" key="2">
    <source>
        <dbReference type="ARBA" id="ARBA00022691"/>
    </source>
</evidence>
<comment type="caution">
    <text evidence="3">The sequence shown here is derived from an EMBL/GenBank/DDBJ whole genome shotgun (WGS) entry which is preliminary data.</text>
</comment>
<dbReference type="GO" id="GO:0032991">
    <property type="term" value="C:protein-containing complex"/>
    <property type="evidence" value="ECO:0007669"/>
    <property type="project" value="TreeGrafter"/>
</dbReference>
<dbReference type="AlphaFoldDB" id="A0A8T2PQ16"/>
<gene>
    <name evidence="3" type="ORF">JZ751_018040</name>
</gene>
<keyword evidence="2" id="KW-0949">S-adenosyl-L-methionine</keyword>
<dbReference type="Gene3D" id="3.40.50.150">
    <property type="entry name" value="Vaccinia Virus protein VP39"/>
    <property type="match status" value="1"/>
</dbReference>
<keyword evidence="1" id="KW-0808">Transferase</keyword>
<proteinExistence type="predicted"/>
<dbReference type="EMBL" id="JAFBMS010000004">
    <property type="protein sequence ID" value="KAG9353444.1"/>
    <property type="molecule type" value="Genomic_DNA"/>
</dbReference>
<dbReference type="InterPro" id="IPR029063">
    <property type="entry name" value="SAM-dependent_MTases_sf"/>
</dbReference>
<evidence type="ECO:0000313" key="3">
    <source>
        <dbReference type="EMBL" id="KAG9353444.1"/>
    </source>
</evidence>
<dbReference type="GO" id="GO:0032259">
    <property type="term" value="P:methylation"/>
    <property type="evidence" value="ECO:0007669"/>
    <property type="project" value="UniProtKB-KW"/>
</dbReference>
<dbReference type="CDD" id="cd02440">
    <property type="entry name" value="AdoMet_MTases"/>
    <property type="match status" value="1"/>
</dbReference>
<dbReference type="OrthoDB" id="413520at2759"/>
<dbReference type="SUPFAM" id="SSF53335">
    <property type="entry name" value="S-adenosyl-L-methionine-dependent methyltransferases"/>
    <property type="match status" value="1"/>
</dbReference>
<evidence type="ECO:0008006" key="5">
    <source>
        <dbReference type="Google" id="ProtNLM"/>
    </source>
</evidence>
<dbReference type="InterPro" id="IPR019410">
    <property type="entry name" value="Methyltransf_16"/>
</dbReference>
<dbReference type="GO" id="GO:0005829">
    <property type="term" value="C:cytosol"/>
    <property type="evidence" value="ECO:0007669"/>
    <property type="project" value="TreeGrafter"/>
</dbReference>